<gene>
    <name evidence="9" type="primary">trpF</name>
    <name evidence="11" type="ORF">WH96_03670</name>
</gene>
<evidence type="ECO:0000256" key="2">
    <source>
        <dbReference type="ARBA" id="ARBA00004664"/>
    </source>
</evidence>
<dbReference type="AlphaFoldDB" id="A0A0H2MJI5"/>
<accession>A0A0H2MJI5</accession>
<dbReference type="GO" id="GO:0004640">
    <property type="term" value="F:phosphoribosylanthranilate isomerase activity"/>
    <property type="evidence" value="ECO:0007669"/>
    <property type="project" value="UniProtKB-UniRule"/>
</dbReference>
<dbReference type="PANTHER" id="PTHR42894:SF1">
    <property type="entry name" value="N-(5'-PHOSPHORIBOSYL)ANTHRANILATE ISOMERASE"/>
    <property type="match status" value="1"/>
</dbReference>
<dbReference type="Gene3D" id="3.20.20.70">
    <property type="entry name" value="Aldolase class I"/>
    <property type="match status" value="1"/>
</dbReference>
<dbReference type="InterPro" id="IPR011060">
    <property type="entry name" value="RibuloseP-bd_barrel"/>
</dbReference>
<dbReference type="InterPro" id="IPR001240">
    <property type="entry name" value="PRAI_dom"/>
</dbReference>
<dbReference type="NCBIfam" id="NF002295">
    <property type="entry name" value="PRK01222.1-1"/>
    <property type="match status" value="1"/>
</dbReference>
<dbReference type="STRING" id="1489064.WH96_03670"/>
<keyword evidence="6 9" id="KW-0822">Tryptophan biosynthesis</keyword>
<evidence type="ECO:0000259" key="10">
    <source>
        <dbReference type="Pfam" id="PF00697"/>
    </source>
</evidence>
<dbReference type="UniPathway" id="UPA00035">
    <property type="reaction ID" value="UER00042"/>
</dbReference>
<evidence type="ECO:0000256" key="4">
    <source>
        <dbReference type="ARBA" id="ARBA00022272"/>
    </source>
</evidence>
<keyword evidence="7 9" id="KW-0057">Aromatic amino acid biosynthesis</keyword>
<feature type="domain" description="N-(5'phosphoribosyl) anthranilate isomerase (PRAI)" evidence="10">
    <location>
        <begin position="5"/>
        <end position="209"/>
    </location>
</feature>
<dbReference type="OrthoDB" id="9796196at2"/>
<dbReference type="EMBL" id="LAQL01000002">
    <property type="protein sequence ID" value="KLN62578.1"/>
    <property type="molecule type" value="Genomic_DNA"/>
</dbReference>
<dbReference type="CDD" id="cd00405">
    <property type="entry name" value="PRAI"/>
    <property type="match status" value="1"/>
</dbReference>
<comment type="caution">
    <text evidence="11">The sequence shown here is derived from an EMBL/GenBank/DDBJ whole genome shotgun (WGS) entry which is preliminary data.</text>
</comment>
<dbReference type="Proteomes" id="UP000035444">
    <property type="component" value="Unassembled WGS sequence"/>
</dbReference>
<evidence type="ECO:0000256" key="3">
    <source>
        <dbReference type="ARBA" id="ARBA00012572"/>
    </source>
</evidence>
<evidence type="ECO:0000313" key="11">
    <source>
        <dbReference type="EMBL" id="KLN62578.1"/>
    </source>
</evidence>
<keyword evidence="12" id="KW-1185">Reference proteome</keyword>
<name>A0A0H2MJI5_9PROT</name>
<evidence type="ECO:0000256" key="6">
    <source>
        <dbReference type="ARBA" id="ARBA00022822"/>
    </source>
</evidence>
<evidence type="ECO:0000256" key="8">
    <source>
        <dbReference type="ARBA" id="ARBA00023235"/>
    </source>
</evidence>
<keyword evidence="8 9" id="KW-0413">Isomerase</keyword>
<dbReference type="SUPFAM" id="SSF51366">
    <property type="entry name" value="Ribulose-phoshate binding barrel"/>
    <property type="match status" value="1"/>
</dbReference>
<dbReference type="GO" id="GO:0000162">
    <property type="term" value="P:L-tryptophan biosynthetic process"/>
    <property type="evidence" value="ECO:0007669"/>
    <property type="project" value="UniProtKB-UniRule"/>
</dbReference>
<dbReference type="InterPro" id="IPR044643">
    <property type="entry name" value="TrpF_fam"/>
</dbReference>
<evidence type="ECO:0000256" key="1">
    <source>
        <dbReference type="ARBA" id="ARBA00001164"/>
    </source>
</evidence>
<evidence type="ECO:0000256" key="9">
    <source>
        <dbReference type="HAMAP-Rule" id="MF_00135"/>
    </source>
</evidence>
<organism evidence="11 12">
    <name type="scientific">Kiloniella spongiae</name>
    <dbReference type="NCBI Taxonomy" id="1489064"/>
    <lineage>
        <taxon>Bacteria</taxon>
        <taxon>Pseudomonadati</taxon>
        <taxon>Pseudomonadota</taxon>
        <taxon>Alphaproteobacteria</taxon>
        <taxon>Rhodospirillales</taxon>
        <taxon>Kiloniellaceae</taxon>
        <taxon>Kiloniella</taxon>
    </lineage>
</organism>
<dbReference type="EC" id="5.3.1.24" evidence="3 9"/>
<dbReference type="Pfam" id="PF00697">
    <property type="entry name" value="PRAI"/>
    <property type="match status" value="1"/>
</dbReference>
<dbReference type="HAMAP" id="MF_00135">
    <property type="entry name" value="PRAI"/>
    <property type="match status" value="1"/>
</dbReference>
<comment type="pathway">
    <text evidence="2 9">Amino-acid biosynthesis; L-tryptophan biosynthesis; L-tryptophan from chorismate: step 3/5.</text>
</comment>
<keyword evidence="5 9" id="KW-0028">Amino-acid biosynthesis</keyword>
<comment type="similarity">
    <text evidence="9">Belongs to the TrpF family.</text>
</comment>
<dbReference type="PATRIC" id="fig|1489064.4.peg.1671"/>
<protein>
    <recommendedName>
        <fullName evidence="4 9">N-(5'-phosphoribosyl)anthranilate isomerase</fullName>
        <shortName evidence="9">PRAI</shortName>
        <ecNumber evidence="3 9">5.3.1.24</ecNumber>
    </recommendedName>
</protein>
<dbReference type="PANTHER" id="PTHR42894">
    <property type="entry name" value="N-(5'-PHOSPHORIBOSYL)ANTHRANILATE ISOMERASE"/>
    <property type="match status" value="1"/>
</dbReference>
<sequence>MVTEVKICGINSNEALNAAQEAGAEYLGFVFFPKSPRHVSVEQAAVLTKQVKPGIKKVGLLVNASDDDIRQITEQVPLDILQLHGGESSERVAEIKRNFGLEVMKVIKVSEQKDFETVSVFEEVSDRLLFDAKPPKDLKDALPGGNAISFDWRLLAGKSWKRPWMLAGGLNIDNVQDAVRISDAPAVDVSSGVEDKPGLKSVEKIHSFTSKAKSI</sequence>
<dbReference type="InterPro" id="IPR013785">
    <property type="entry name" value="Aldolase_TIM"/>
</dbReference>
<proteinExistence type="inferred from homology"/>
<evidence type="ECO:0000256" key="7">
    <source>
        <dbReference type="ARBA" id="ARBA00023141"/>
    </source>
</evidence>
<comment type="catalytic activity">
    <reaction evidence="1 9">
        <text>N-(5-phospho-beta-D-ribosyl)anthranilate = 1-(2-carboxyphenylamino)-1-deoxy-D-ribulose 5-phosphate</text>
        <dbReference type="Rhea" id="RHEA:21540"/>
        <dbReference type="ChEBI" id="CHEBI:18277"/>
        <dbReference type="ChEBI" id="CHEBI:58613"/>
        <dbReference type="EC" id="5.3.1.24"/>
    </reaction>
</comment>
<reference evidence="11 12" key="1">
    <citation type="submission" date="2015-03" db="EMBL/GenBank/DDBJ databases">
        <title>Genome Sequence of Kiloniella spongiae MEBiC09566, isolated from a marine sponge.</title>
        <authorList>
            <person name="Shao Z."/>
            <person name="Wang L."/>
            <person name="Li X."/>
        </authorList>
    </citation>
    <scope>NUCLEOTIDE SEQUENCE [LARGE SCALE GENOMIC DNA]</scope>
    <source>
        <strain evidence="11 12">MEBiC09566</strain>
    </source>
</reference>
<evidence type="ECO:0000256" key="5">
    <source>
        <dbReference type="ARBA" id="ARBA00022605"/>
    </source>
</evidence>
<evidence type="ECO:0000313" key="12">
    <source>
        <dbReference type="Proteomes" id="UP000035444"/>
    </source>
</evidence>
<dbReference type="RefSeq" id="WP_047762700.1">
    <property type="nucleotide sequence ID" value="NZ_LAQL01000002.1"/>
</dbReference>